<dbReference type="EMBL" id="JAASRN010000002">
    <property type="protein sequence ID" value="NIK73790.1"/>
    <property type="molecule type" value="Genomic_DNA"/>
</dbReference>
<name>A0A846MR06_9BACT</name>
<comment type="caution">
    <text evidence="1">The sequence shown here is derived from an EMBL/GenBank/DDBJ whole genome shotgun (WGS) entry which is preliminary data.</text>
</comment>
<keyword evidence="2" id="KW-1185">Reference proteome</keyword>
<sequence>MAILAGVLTKELVLEHFNRMQGFDFARFSNEKTLFIFESTDQKSIPEIWIINSLSR</sequence>
<protein>
    <submittedName>
        <fullName evidence="1">Uncharacterized protein</fullName>
    </submittedName>
</protein>
<proteinExistence type="predicted"/>
<dbReference type="AlphaFoldDB" id="A0A846MR06"/>
<dbReference type="Proteomes" id="UP000537126">
    <property type="component" value="Unassembled WGS sequence"/>
</dbReference>
<evidence type="ECO:0000313" key="1">
    <source>
        <dbReference type="EMBL" id="NIK73790.1"/>
    </source>
</evidence>
<dbReference type="RefSeq" id="WP_166919059.1">
    <property type="nucleotide sequence ID" value="NZ_JAASRN010000002.1"/>
</dbReference>
<organism evidence="1 2">
    <name type="scientific">Thermonema lapsum</name>
    <dbReference type="NCBI Taxonomy" id="28195"/>
    <lineage>
        <taxon>Bacteria</taxon>
        <taxon>Pseudomonadati</taxon>
        <taxon>Bacteroidota</taxon>
        <taxon>Cytophagia</taxon>
        <taxon>Cytophagales</taxon>
        <taxon>Thermonemataceae</taxon>
        <taxon>Thermonema</taxon>
    </lineage>
</organism>
<evidence type="ECO:0000313" key="2">
    <source>
        <dbReference type="Proteomes" id="UP000537126"/>
    </source>
</evidence>
<accession>A0A846MR06</accession>
<reference evidence="1 2" key="1">
    <citation type="submission" date="2020-03" db="EMBL/GenBank/DDBJ databases">
        <title>Genomic Encyclopedia of Type Strains, Phase IV (KMG-IV): sequencing the most valuable type-strain genomes for metagenomic binning, comparative biology and taxonomic classification.</title>
        <authorList>
            <person name="Goeker M."/>
        </authorList>
    </citation>
    <scope>NUCLEOTIDE SEQUENCE [LARGE SCALE GENOMIC DNA]</scope>
    <source>
        <strain evidence="1 2">DSM 5718</strain>
    </source>
</reference>
<gene>
    <name evidence="1" type="ORF">FHS56_001303</name>
</gene>